<dbReference type="AlphaFoldDB" id="A0A0E7YMP8"/>
<accession>A0A0E7YMP8</accession>
<evidence type="ECO:0000259" key="1">
    <source>
        <dbReference type="Pfam" id="PF08808"/>
    </source>
</evidence>
<evidence type="ECO:0000313" key="14">
    <source>
        <dbReference type="Proteomes" id="UP000478867"/>
    </source>
</evidence>
<reference evidence="5" key="2">
    <citation type="submission" date="2015-06" db="EMBL/GenBank/DDBJ databases">
        <authorList>
            <person name="Diene S.M."/>
            <person name="Von Dach E."/>
            <person name="Fankhauser C."/>
            <person name="Schrenzel J."/>
            <person name="Harbarth S."/>
            <person name="Francois P."/>
        </authorList>
    </citation>
    <scope>NUCLEOTIDE SEQUENCE</scope>
    <source>
        <strain evidence="5">MRSA_S26</strain>
    </source>
</reference>
<dbReference type="InterPro" id="IPR014914">
    <property type="entry name" value="RES_dom"/>
</dbReference>
<dbReference type="EMBL" id="WPTS01000035">
    <property type="protein sequence ID" value="MVK35755.1"/>
    <property type="molecule type" value="Genomic_DNA"/>
</dbReference>
<evidence type="ECO:0000313" key="12">
    <source>
        <dbReference type="Proteomes" id="UP000466646"/>
    </source>
</evidence>
<evidence type="ECO:0000313" key="7">
    <source>
        <dbReference type="EMBL" id="MVM11054.1"/>
    </source>
</evidence>
<dbReference type="Proteomes" id="UP000294017">
    <property type="component" value="Unassembled WGS sequence"/>
</dbReference>
<reference evidence="13 14" key="6">
    <citation type="submission" date="2019-11" db="EMBL/GenBank/DDBJ databases">
        <title>Implementation of targeted gown and glove precautions to prevent Staphylococcus aureus acquisition in community-based nursing homes.</title>
        <authorList>
            <person name="Stine O.C."/>
        </authorList>
    </citation>
    <scope>NUCLEOTIDE SEQUENCE [LARGE SCALE GENOMIC DNA]</scope>
    <source>
        <strain evidence="7 14">S_1081.LBCF.DN</strain>
        <strain evidence="6 13">S_2062.LAUP.DI</strain>
    </source>
</reference>
<evidence type="ECO:0000313" key="6">
    <source>
        <dbReference type="EMBL" id="MVK35755.1"/>
    </source>
</evidence>
<dbReference type="Proteomes" id="UP000466646">
    <property type="component" value="Unassembled WGS sequence"/>
</dbReference>
<evidence type="ECO:0000313" key="3">
    <source>
        <dbReference type="EMBL" id="KMR35620.1"/>
    </source>
</evidence>
<dbReference type="EMBL" id="LALJ01000031">
    <property type="protein sequence ID" value="KMR35620.1"/>
    <property type="molecule type" value="Genomic_DNA"/>
</dbReference>
<reference evidence="3" key="1">
    <citation type="journal article" date="2015" name="J. Infect. Dis.">
        <title>Parallel Epidemics of Community-Associated Methicillin-Resistant Staphylococcus aureus USA300 Infection in North and South America.</title>
        <authorList>
            <person name="Planet P.J."/>
            <person name="Diaz L."/>
            <person name="Kolokotronis S.O."/>
            <person name="Narechania A."/>
            <person name="Reyes J."/>
            <person name="Xing G."/>
            <person name="Rincon S."/>
            <person name="Smith H."/>
            <person name="Panesso D."/>
            <person name="Ryan C."/>
            <person name="Smith D.P."/>
            <person name="Guzman M."/>
            <person name="Zurita J."/>
            <person name="Sebra R."/>
            <person name="Deikus G."/>
            <person name="Nolan R.L."/>
            <person name="Tenover F.C."/>
            <person name="Weinstock G.M."/>
            <person name="Robinson D.A."/>
            <person name="Arias C.A."/>
        </authorList>
    </citation>
    <scope>NUCLEOTIDE SEQUENCE</scope>
    <source>
        <strain evidence="3">CA15</strain>
        <strain evidence="4">M121</strain>
    </source>
</reference>
<protein>
    <submittedName>
        <fullName evidence="2">RES domain-containing protein</fullName>
    </submittedName>
    <submittedName>
        <fullName evidence="8">RES family NAD+ phosphorylase</fullName>
    </submittedName>
</protein>
<evidence type="ECO:0000313" key="2">
    <source>
        <dbReference type="EMBL" id="ATC70240.1"/>
    </source>
</evidence>
<reference evidence="9 11" key="5">
    <citation type="submission" date="2018-11" db="EMBL/GenBank/DDBJ databases">
        <title>Genomic profiling of Staphylococcus species from a Poultry farm system in KwaZulu-Natal, South Africa.</title>
        <authorList>
            <person name="Amoako D.G."/>
            <person name="Somboro A.M."/>
            <person name="Abia A.L.K."/>
            <person name="Bester L.A."/>
            <person name="Essack S.Y."/>
        </authorList>
    </citation>
    <scope>NUCLEOTIDE SEQUENCE [LARGE SCALE GENOMIC DNA]</scope>
    <source>
        <strain evidence="9 11">SA12</strain>
    </source>
</reference>
<dbReference type="EMBL" id="WPXC01000017">
    <property type="protein sequence ID" value="MVM11054.1"/>
    <property type="molecule type" value="Genomic_DNA"/>
</dbReference>
<dbReference type="EMBL" id="CP023391">
    <property type="protein sequence ID" value="ATC70240.1"/>
    <property type="molecule type" value="Genomic_DNA"/>
</dbReference>
<dbReference type="Pfam" id="PF08808">
    <property type="entry name" value="RES"/>
    <property type="match status" value="1"/>
</dbReference>
<dbReference type="Proteomes" id="UP000478867">
    <property type="component" value="Unassembled WGS sequence"/>
</dbReference>
<dbReference type="EMBL" id="RQTF01000050">
    <property type="protein sequence ID" value="RZI08065.1"/>
    <property type="molecule type" value="Genomic_DNA"/>
</dbReference>
<reference evidence="2 10" key="4">
    <citation type="submission" date="2017-09" db="EMBL/GenBank/DDBJ databases">
        <title>A single nucleotide polymorphism in the Staphylococcus aureus virulence regulator SaeR abolishes pathogenesis.</title>
        <authorList>
            <person name="Copin R.J."/>
            <person name="Sause W."/>
            <person name="Shopsin B."/>
            <person name="Torres V.J."/>
        </authorList>
    </citation>
    <scope>NUCLEOTIDE SEQUENCE [LARGE SCALE GENOMIC DNA]</scope>
    <source>
        <strain evidence="10">Newman</strain>
        <strain evidence="2">Newman_D2C</strain>
    </source>
</reference>
<evidence type="ECO:0000313" key="11">
    <source>
        <dbReference type="Proteomes" id="UP000294017"/>
    </source>
</evidence>
<dbReference type="EMBL" id="LFVP01000003">
    <property type="protein sequence ID" value="KSA80420.1"/>
    <property type="molecule type" value="Genomic_DNA"/>
</dbReference>
<feature type="domain" description="RES" evidence="1">
    <location>
        <begin position="204"/>
        <end position="354"/>
    </location>
</feature>
<dbReference type="EMBL" id="JAAFLG010000002">
    <property type="protein sequence ID" value="NDP55217.1"/>
    <property type="molecule type" value="Genomic_DNA"/>
</dbReference>
<evidence type="ECO:0000313" key="13">
    <source>
        <dbReference type="Proteomes" id="UP000471199"/>
    </source>
</evidence>
<evidence type="ECO:0000313" key="9">
    <source>
        <dbReference type="EMBL" id="RZI08065.1"/>
    </source>
</evidence>
<reference evidence="8 12" key="7">
    <citation type="submission" date="2020-01" db="EMBL/GenBank/DDBJ databases">
        <title>Analysis of Virulence and Antimicrobial Resistance Gene Carriage in Staphylococcus aureus Infections in Equids Using Whole Genome Sequencing.</title>
        <authorList>
            <person name="Little S.V."/>
            <person name="Hillhouse A.E."/>
            <person name="Cohen N.D."/>
            <person name="Lawhon S.D."/>
            <person name="Bryan L.K."/>
        </authorList>
    </citation>
    <scope>NUCLEOTIDE SEQUENCE [LARGE SCALE GENOMIC DNA]</scope>
    <source>
        <strain evidence="8 12">61-017</strain>
    </source>
</reference>
<evidence type="ECO:0000313" key="4">
    <source>
        <dbReference type="EMBL" id="KMR57405.1"/>
    </source>
</evidence>
<organism evidence="3">
    <name type="scientific">Staphylococcus aureus</name>
    <dbReference type="NCBI Taxonomy" id="1280"/>
    <lineage>
        <taxon>Bacteria</taxon>
        <taxon>Bacillati</taxon>
        <taxon>Bacillota</taxon>
        <taxon>Bacilli</taxon>
        <taxon>Bacillales</taxon>
        <taxon>Staphylococcaceae</taxon>
        <taxon>Staphylococcus</taxon>
    </lineage>
</organism>
<evidence type="ECO:0000313" key="10">
    <source>
        <dbReference type="Proteomes" id="UP000217245"/>
    </source>
</evidence>
<evidence type="ECO:0000313" key="5">
    <source>
        <dbReference type="EMBL" id="KSA80420.1"/>
    </source>
</evidence>
<dbReference type="EMBL" id="LALQ01000021">
    <property type="protein sequence ID" value="KMR57405.1"/>
    <property type="molecule type" value="Genomic_DNA"/>
</dbReference>
<name>A0A0E7YMP8_STAAU</name>
<proteinExistence type="predicted"/>
<dbReference type="RefSeq" id="WP_000686457.1">
    <property type="nucleotide sequence ID" value="NZ_AP014652.1"/>
</dbReference>
<evidence type="ECO:0000313" key="8">
    <source>
        <dbReference type="EMBL" id="NDP55217.1"/>
    </source>
</evidence>
<dbReference type="Proteomes" id="UP000052129">
    <property type="component" value="Unassembled WGS sequence"/>
</dbReference>
<dbReference type="Proteomes" id="UP000471199">
    <property type="component" value="Unassembled WGS sequence"/>
</dbReference>
<gene>
    <name evidence="5" type="ORF">ACR79_06420</name>
    <name evidence="2" type="ORF">CNH36_00800</name>
    <name evidence="9" type="ORF">EIH03_03510</name>
    <name evidence="4" type="ORF">EP54_06105</name>
    <name evidence="3" type="ORF">EQ90_11925</name>
    <name evidence="6" type="ORF">GO814_11455</name>
    <name evidence="7" type="ORF">GO942_10155</name>
    <name evidence="8" type="ORF">GZ130_01225</name>
</gene>
<accession>A0A1E8XBH6</accession>
<dbReference type="OMA" id="PTQFICE"/>
<reference evidence="5" key="3">
    <citation type="journal article" date="2016" name="J. Infect. Dis.">
        <title>Comparative Genomics of Community-Associated Methicillin-Resistant Staphylococcus aureus Shows the Emergence of Clone ST8-USA300 in Geneva, Switzerland.</title>
        <authorList>
            <person name="Von Dach E."/>
            <person name="Diene S.M."/>
            <person name="Fankhauser C."/>
            <person name="Schrenzel J."/>
            <person name="Harbarth S."/>
            <person name="Francois P."/>
        </authorList>
    </citation>
    <scope>NUCLEOTIDE SEQUENCE</scope>
    <source>
        <strain evidence="5">MRSA_S26</strain>
    </source>
</reference>
<dbReference type="Proteomes" id="UP000217245">
    <property type="component" value="Chromosome"/>
</dbReference>
<sequence>MKICEKCFNNTEIVEIIANDNSKFDNCDIDNNHLGVKIFDTTKDIDKLELIRDYLRPALELYDISINLPDTFSPKEGKKIEIALKDDWSIFNVEEAQISCILNELFKDDENLDRRVLEDLVGAKIINDKKYTNKNLIVANNDWDGFCESLKYKNRFHNNMINLENLAFFLDITTNYYSIEEFRERFEPLYRSRIVKFITEKSELMSPPKGFATAGRLNSKWISVLYLSTKEQVSIEEVKPKHNDIIYIGKVKLQKNVTKEKLKIANLTNLTSNAIKAGDDGFRKYFVNYQTLKKIHKGITNPSDEQGIDYLPFQYLADYIRSLKYDGIMYESILQDGTFNFVFFDQSLFECVNYERKRVSDVKYTLTKLS</sequence>